<comment type="caution">
    <text evidence="2">The sequence shown here is derived from an EMBL/GenBank/DDBJ whole genome shotgun (WGS) entry which is preliminary data.</text>
</comment>
<dbReference type="SUPFAM" id="SSF160631">
    <property type="entry name" value="SMI1/KNR4-like"/>
    <property type="match status" value="1"/>
</dbReference>
<protein>
    <submittedName>
        <fullName evidence="2">Cell wall assembly protein</fullName>
    </submittedName>
</protein>
<organism evidence="2 3">
    <name type="scientific">Shewanella gelidii</name>
    <dbReference type="NCBI Taxonomy" id="1642821"/>
    <lineage>
        <taxon>Bacteria</taxon>
        <taxon>Pseudomonadati</taxon>
        <taxon>Pseudomonadota</taxon>
        <taxon>Gammaproteobacteria</taxon>
        <taxon>Alteromonadales</taxon>
        <taxon>Shewanellaceae</taxon>
        <taxon>Shewanella</taxon>
    </lineage>
</organism>
<evidence type="ECO:0000313" key="3">
    <source>
        <dbReference type="Proteomes" id="UP000613743"/>
    </source>
</evidence>
<evidence type="ECO:0000259" key="1">
    <source>
        <dbReference type="SMART" id="SM00860"/>
    </source>
</evidence>
<gene>
    <name evidence="2" type="ORF">GCM10009332_04110</name>
</gene>
<dbReference type="InterPro" id="IPR018958">
    <property type="entry name" value="Knr4/Smi1-like_dom"/>
</dbReference>
<dbReference type="InterPro" id="IPR037883">
    <property type="entry name" value="Knr4/Smi1-like_sf"/>
</dbReference>
<reference evidence="2" key="2">
    <citation type="submission" date="2020-09" db="EMBL/GenBank/DDBJ databases">
        <authorList>
            <person name="Sun Q."/>
            <person name="Ohkuma M."/>
        </authorList>
    </citation>
    <scope>NUCLEOTIDE SEQUENCE</scope>
    <source>
        <strain evidence="2">JCM 30804</strain>
    </source>
</reference>
<dbReference type="Proteomes" id="UP000613743">
    <property type="component" value="Unassembled WGS sequence"/>
</dbReference>
<dbReference type="AlphaFoldDB" id="A0A917JIZ8"/>
<reference evidence="2" key="1">
    <citation type="journal article" date="2014" name="Int. J. Syst. Evol. Microbiol.">
        <title>Complete genome sequence of Corynebacterium casei LMG S-19264T (=DSM 44701T), isolated from a smear-ripened cheese.</title>
        <authorList>
            <consortium name="US DOE Joint Genome Institute (JGI-PGF)"/>
            <person name="Walter F."/>
            <person name="Albersmeier A."/>
            <person name="Kalinowski J."/>
            <person name="Ruckert C."/>
        </authorList>
    </citation>
    <scope>NUCLEOTIDE SEQUENCE</scope>
    <source>
        <strain evidence="2">JCM 30804</strain>
    </source>
</reference>
<accession>A0A917JIZ8</accession>
<feature type="domain" description="Knr4/Smi1-like" evidence="1">
    <location>
        <begin position="21"/>
        <end position="128"/>
    </location>
</feature>
<dbReference type="SMART" id="SM00860">
    <property type="entry name" value="SMI1_KNR4"/>
    <property type="match status" value="1"/>
</dbReference>
<dbReference type="RefSeq" id="WP_188917326.1">
    <property type="nucleotide sequence ID" value="NZ_BMPZ01000001.1"/>
</dbReference>
<dbReference type="Gene3D" id="3.40.1580.10">
    <property type="entry name" value="SMI1/KNR4-like"/>
    <property type="match status" value="1"/>
</dbReference>
<proteinExistence type="predicted"/>
<keyword evidence="3" id="KW-1185">Reference proteome</keyword>
<dbReference type="EMBL" id="BMPZ01000001">
    <property type="protein sequence ID" value="GGI70075.1"/>
    <property type="molecule type" value="Genomic_DNA"/>
</dbReference>
<evidence type="ECO:0000313" key="2">
    <source>
        <dbReference type="EMBL" id="GGI70075.1"/>
    </source>
</evidence>
<dbReference type="Pfam" id="PF14567">
    <property type="entry name" value="SUKH_5"/>
    <property type="match status" value="1"/>
</dbReference>
<name>A0A917JIZ8_9GAMM</name>
<sequence>MNEVIDQLQSLSESVPVPLELPSFEQLVEVEEQILIPLPVDLKEYLLHGSNVIYGTLEPVTVSDPGSHTYLAEVASYAWSIGLPREMVAICQVGDSFYCMDQEGQVHLWQDGDYQDEPWESIWQWIEHVWLQND</sequence>